<evidence type="ECO:0000313" key="1">
    <source>
        <dbReference type="EMBL" id="MTD35041.1"/>
    </source>
</evidence>
<proteinExistence type="predicted"/>
<dbReference type="RefSeq" id="WP_154731716.1">
    <property type="nucleotide sequence ID" value="NZ_JACYYY010000002.1"/>
</dbReference>
<sequence length="108" mass="12676">METITLTTEELSQRIAKEVEKQLAEQKKPKINYGLKFSKEVEAWLEKQGDDRKIILNQKGAIYEAVKACLNINRMSELTEENYHLAVNVFDQQKIFFKKRVFPLEQEA</sequence>
<name>A0A6A8NHV3_ENTFC</name>
<gene>
    <name evidence="1" type="ORF">GKZ95_03980</name>
</gene>
<reference evidence="1" key="1">
    <citation type="submission" date="2019-10" db="EMBL/GenBank/DDBJ databases">
        <title>Identification of the same linezolid-resistant Tn6246::fexB-poxtA-carrying Enterococcus faecium strain colonizing a hospitalized patient and bovines in different continents.</title>
        <authorList>
            <person name="Tedim A.P."/>
            <person name="Freitas A.R."/>
            <person name="Novais C."/>
            <person name="Duarte B."/>
            <person name="Elghaieb H."/>
            <person name="Abbassi M.S."/>
            <person name="Peixe L."/>
        </authorList>
    </citation>
    <scope>NUCLEOTIDE SEQUENCE</scope>
    <source>
        <strain evidence="1">2FEZ</strain>
    </source>
</reference>
<accession>A0A6A8NHV3</accession>
<protein>
    <submittedName>
        <fullName evidence="1">Uncharacterized protein</fullName>
    </submittedName>
</protein>
<dbReference type="AlphaFoldDB" id="A0A6A8NHV3"/>
<organism evidence="1">
    <name type="scientific">Enterococcus faecium</name>
    <name type="common">Streptococcus faecium</name>
    <dbReference type="NCBI Taxonomy" id="1352"/>
    <lineage>
        <taxon>Bacteria</taxon>
        <taxon>Bacillati</taxon>
        <taxon>Bacillota</taxon>
        <taxon>Bacilli</taxon>
        <taxon>Lactobacillales</taxon>
        <taxon>Enterococcaceae</taxon>
        <taxon>Enterococcus</taxon>
    </lineage>
</organism>
<dbReference type="EMBL" id="WLYP01000002">
    <property type="protein sequence ID" value="MTD35041.1"/>
    <property type="molecule type" value="Genomic_DNA"/>
</dbReference>
<comment type="caution">
    <text evidence="1">The sequence shown here is derived from an EMBL/GenBank/DDBJ whole genome shotgun (WGS) entry which is preliminary data.</text>
</comment>